<organism evidence="1 2">
    <name type="scientific">Caerostris extrusa</name>
    <name type="common">Bark spider</name>
    <name type="synonym">Caerostris bankana</name>
    <dbReference type="NCBI Taxonomy" id="172846"/>
    <lineage>
        <taxon>Eukaryota</taxon>
        <taxon>Metazoa</taxon>
        <taxon>Ecdysozoa</taxon>
        <taxon>Arthropoda</taxon>
        <taxon>Chelicerata</taxon>
        <taxon>Arachnida</taxon>
        <taxon>Araneae</taxon>
        <taxon>Araneomorphae</taxon>
        <taxon>Entelegynae</taxon>
        <taxon>Araneoidea</taxon>
        <taxon>Araneidae</taxon>
        <taxon>Caerostris</taxon>
    </lineage>
</organism>
<dbReference type="Proteomes" id="UP001054945">
    <property type="component" value="Unassembled WGS sequence"/>
</dbReference>
<dbReference type="AlphaFoldDB" id="A0AAV4T9G9"/>
<proteinExistence type="predicted"/>
<sequence>MQRKKLTLYLAFIMGLRTDKSSYKEESVAWRRKEKNRTQYECGTPAENEEFLFHFNFHCCLCVTIFIEMDWWGLFFSFKRYYWNNACRFAFP</sequence>
<accession>A0AAV4T9G9</accession>
<evidence type="ECO:0000313" key="1">
    <source>
        <dbReference type="EMBL" id="GIY40608.1"/>
    </source>
</evidence>
<evidence type="ECO:0008006" key="3">
    <source>
        <dbReference type="Google" id="ProtNLM"/>
    </source>
</evidence>
<comment type="caution">
    <text evidence="1">The sequence shown here is derived from an EMBL/GenBank/DDBJ whole genome shotgun (WGS) entry which is preliminary data.</text>
</comment>
<protein>
    <recommendedName>
        <fullName evidence="3">Secreted protein</fullName>
    </recommendedName>
</protein>
<reference evidence="1 2" key="1">
    <citation type="submission" date="2021-06" db="EMBL/GenBank/DDBJ databases">
        <title>Caerostris extrusa draft genome.</title>
        <authorList>
            <person name="Kono N."/>
            <person name="Arakawa K."/>
        </authorList>
    </citation>
    <scope>NUCLEOTIDE SEQUENCE [LARGE SCALE GENOMIC DNA]</scope>
</reference>
<evidence type="ECO:0000313" key="2">
    <source>
        <dbReference type="Proteomes" id="UP001054945"/>
    </source>
</evidence>
<gene>
    <name evidence="1" type="ORF">CEXT_501581</name>
</gene>
<name>A0AAV4T9G9_CAEEX</name>
<dbReference type="EMBL" id="BPLR01010633">
    <property type="protein sequence ID" value="GIY40608.1"/>
    <property type="molecule type" value="Genomic_DNA"/>
</dbReference>
<keyword evidence="2" id="KW-1185">Reference proteome</keyword>